<evidence type="ECO:0000313" key="3">
    <source>
        <dbReference type="EMBL" id="GIY50063.1"/>
    </source>
</evidence>
<proteinExistence type="predicted"/>
<evidence type="ECO:0000256" key="1">
    <source>
        <dbReference type="SAM" id="MobiDB-lite"/>
    </source>
</evidence>
<organism evidence="3 4">
    <name type="scientific">Caerostris extrusa</name>
    <name type="common">Bark spider</name>
    <name type="synonym">Caerostris bankana</name>
    <dbReference type="NCBI Taxonomy" id="172846"/>
    <lineage>
        <taxon>Eukaryota</taxon>
        <taxon>Metazoa</taxon>
        <taxon>Ecdysozoa</taxon>
        <taxon>Arthropoda</taxon>
        <taxon>Chelicerata</taxon>
        <taxon>Arachnida</taxon>
        <taxon>Araneae</taxon>
        <taxon>Araneomorphae</taxon>
        <taxon>Entelegynae</taxon>
        <taxon>Araneoidea</taxon>
        <taxon>Araneidae</taxon>
        <taxon>Caerostris</taxon>
    </lineage>
</organism>
<comment type="caution">
    <text evidence="3">The sequence shown here is derived from an EMBL/GenBank/DDBJ whole genome shotgun (WGS) entry which is preliminary data.</text>
</comment>
<keyword evidence="2" id="KW-0472">Membrane</keyword>
<keyword evidence="2" id="KW-0812">Transmembrane</keyword>
<dbReference type="EMBL" id="BPLR01011935">
    <property type="protein sequence ID" value="GIY50063.1"/>
    <property type="molecule type" value="Genomic_DNA"/>
</dbReference>
<evidence type="ECO:0000256" key="2">
    <source>
        <dbReference type="SAM" id="Phobius"/>
    </source>
</evidence>
<dbReference type="AlphaFoldDB" id="A0AAV4TUP9"/>
<feature type="region of interest" description="Disordered" evidence="1">
    <location>
        <begin position="54"/>
        <end position="80"/>
    </location>
</feature>
<name>A0AAV4TUP9_CAEEX</name>
<keyword evidence="2" id="KW-1133">Transmembrane helix</keyword>
<protein>
    <submittedName>
        <fullName evidence="3">Uncharacterized protein</fullName>
    </submittedName>
</protein>
<accession>A0AAV4TUP9</accession>
<reference evidence="3 4" key="1">
    <citation type="submission" date="2021-06" db="EMBL/GenBank/DDBJ databases">
        <title>Caerostris extrusa draft genome.</title>
        <authorList>
            <person name="Kono N."/>
            <person name="Arakawa K."/>
        </authorList>
    </citation>
    <scope>NUCLEOTIDE SEQUENCE [LARGE SCALE GENOMIC DNA]</scope>
</reference>
<sequence length="265" mass="30241">MRKPRLKEEREREGGERRNEKSIIIILFQRNDIHQNKRQFNSLRVPIPSSALFYPSPPQSSGLVSPIDRNDESSRSDSLPHPLWNISSPLPASTNLATVRRYYIRLSSSIALPFFFFLFFAGIAEAESGKSFRISRINYGGSKLCKVMTGPFSEGTELVSEGYWCRIVGISDVFEFHHLQMSYQWFGYRKTGHVLLKEEHSHRMGNTNISTHCCLCITGGNFEDARWVNFCGSIEVEAIETYFCFCISELPSKHPNFITSSAPQP</sequence>
<evidence type="ECO:0000313" key="4">
    <source>
        <dbReference type="Proteomes" id="UP001054945"/>
    </source>
</evidence>
<gene>
    <name evidence="3" type="ORF">CEXT_303101</name>
</gene>
<feature type="transmembrane region" description="Helical" evidence="2">
    <location>
        <begin position="102"/>
        <end position="124"/>
    </location>
</feature>
<dbReference type="Proteomes" id="UP001054945">
    <property type="component" value="Unassembled WGS sequence"/>
</dbReference>
<keyword evidence="4" id="KW-1185">Reference proteome</keyword>